<dbReference type="Proteomes" id="UP000624703">
    <property type="component" value="Unassembled WGS sequence"/>
</dbReference>
<keyword evidence="3" id="KW-1185">Reference proteome</keyword>
<dbReference type="AlphaFoldDB" id="A0A8J7MG82"/>
<proteinExistence type="predicted"/>
<dbReference type="Gene3D" id="1.25.40.10">
    <property type="entry name" value="Tetratricopeptide repeat domain"/>
    <property type="match status" value="1"/>
</dbReference>
<name>A0A8J7MG82_9BACT</name>
<protein>
    <recommendedName>
        <fullName evidence="4">TPR repeat</fullName>
    </recommendedName>
</protein>
<comment type="caution">
    <text evidence="2">The sequence shown here is derived from an EMBL/GenBank/DDBJ whole genome shotgun (WGS) entry which is preliminary data.</text>
</comment>
<evidence type="ECO:0000313" key="2">
    <source>
        <dbReference type="EMBL" id="MBK1792241.1"/>
    </source>
</evidence>
<accession>A0A8J7MG82</accession>
<reference evidence="2" key="1">
    <citation type="submission" date="2021-01" db="EMBL/GenBank/DDBJ databases">
        <title>Modified the classification status of verrucomicrobia.</title>
        <authorList>
            <person name="Feng X."/>
        </authorList>
    </citation>
    <scope>NUCLEOTIDE SEQUENCE</scope>
    <source>
        <strain evidence="2">_KCTC 22039</strain>
    </source>
</reference>
<dbReference type="EMBL" id="JAENIM010000044">
    <property type="protein sequence ID" value="MBK1792241.1"/>
    <property type="molecule type" value="Genomic_DNA"/>
</dbReference>
<evidence type="ECO:0000313" key="3">
    <source>
        <dbReference type="Proteomes" id="UP000624703"/>
    </source>
</evidence>
<gene>
    <name evidence="2" type="ORF">JIN82_13850</name>
</gene>
<dbReference type="InterPro" id="IPR011990">
    <property type="entry name" value="TPR-like_helical_dom_sf"/>
</dbReference>
<organism evidence="2 3">
    <name type="scientific">Persicirhabdus sediminis</name>
    <dbReference type="NCBI Taxonomy" id="454144"/>
    <lineage>
        <taxon>Bacteria</taxon>
        <taxon>Pseudomonadati</taxon>
        <taxon>Verrucomicrobiota</taxon>
        <taxon>Verrucomicrobiia</taxon>
        <taxon>Verrucomicrobiales</taxon>
        <taxon>Verrucomicrobiaceae</taxon>
        <taxon>Persicirhabdus</taxon>
    </lineage>
</organism>
<dbReference type="RefSeq" id="WP_200312254.1">
    <property type="nucleotide sequence ID" value="NZ_JAENIM010000044.1"/>
</dbReference>
<sequence>MMLNLVRLMMLYALCHLAHAGDGFWNGKPWDKAELEAGVERGDIAALTEWAQWSADSWGGVSYDGEMIRERLKLAHEKGDTLATALYAHCLWSCVGGDRDAEQAVKLAFESAMSEQPYGYYLMSEIFSSRLVETEQVQPSYEMASDWLEKAVAAGVVNAIYRKAYNVYSGEGGYDKDADLGAEMLIEVFNKYHHITAAQVITYDAKEECFNDKLLLLAALDRCNEGVKLERPISQAFMGQIHGLKGVWVKGAPMIYSSLDREHQPFPLHINLALSYGGLFSGKYGSKADYITLEYLARESFANGSRSSYVAGNASSACIVPHDKAMPRDLELAKKISYEYLDGESRFYRLTDLGQLHSFADEPDYYDPVLAEALLLYSCEFHNYRYHVRNAVALLAKLHFDAAEEDRDYRKAYVLNQWLHKKSGWNMYLKGMKACKKKMSASELAEAEDLLDRGYPWADEFRRPAWNYLRSQKIIDESWPYEKEDIE</sequence>
<feature type="signal peptide" evidence="1">
    <location>
        <begin position="1"/>
        <end position="20"/>
    </location>
</feature>
<keyword evidence="1" id="KW-0732">Signal</keyword>
<evidence type="ECO:0000256" key="1">
    <source>
        <dbReference type="SAM" id="SignalP"/>
    </source>
</evidence>
<feature type="chain" id="PRO_5035326737" description="TPR repeat" evidence="1">
    <location>
        <begin position="21"/>
        <end position="487"/>
    </location>
</feature>
<dbReference type="SUPFAM" id="SSF81901">
    <property type="entry name" value="HCP-like"/>
    <property type="match status" value="1"/>
</dbReference>
<evidence type="ECO:0008006" key="4">
    <source>
        <dbReference type="Google" id="ProtNLM"/>
    </source>
</evidence>